<sequence>MYSGVVRATPDEIAHQHKRTITQDDYKIMDEVEELKVDRDFLISDKPKFSGTDNGLITMTETIPFSLSRVRFHLDLYNKNRVSLRSRFLNLKSPLK</sequence>
<protein>
    <submittedName>
        <fullName evidence="1">Uncharacterized protein</fullName>
    </submittedName>
</protein>
<evidence type="ECO:0000313" key="2">
    <source>
        <dbReference type="Proteomes" id="UP000252139"/>
    </source>
</evidence>
<dbReference type="OrthoDB" id="2290808at2759"/>
<proteinExistence type="predicted"/>
<gene>
    <name evidence="1" type="ORF">CU097_004623</name>
</gene>
<organism evidence="1 2">
    <name type="scientific">Rhizopus azygosporus</name>
    <name type="common">Rhizopus microsporus var. azygosporus</name>
    <dbReference type="NCBI Taxonomy" id="86630"/>
    <lineage>
        <taxon>Eukaryota</taxon>
        <taxon>Fungi</taxon>
        <taxon>Fungi incertae sedis</taxon>
        <taxon>Mucoromycota</taxon>
        <taxon>Mucoromycotina</taxon>
        <taxon>Mucoromycetes</taxon>
        <taxon>Mucorales</taxon>
        <taxon>Mucorineae</taxon>
        <taxon>Rhizopodaceae</taxon>
        <taxon>Rhizopus</taxon>
    </lineage>
</organism>
<dbReference type="AlphaFoldDB" id="A0A367IWR7"/>
<reference evidence="1 2" key="1">
    <citation type="journal article" date="2018" name="G3 (Bethesda)">
        <title>Phylogenetic and Phylogenomic Definition of Rhizopus Species.</title>
        <authorList>
            <person name="Gryganskyi A.P."/>
            <person name="Golan J."/>
            <person name="Dolatabadi S."/>
            <person name="Mondo S."/>
            <person name="Robb S."/>
            <person name="Idnurm A."/>
            <person name="Muszewska A."/>
            <person name="Steczkiewicz K."/>
            <person name="Masonjones S."/>
            <person name="Liao H.L."/>
            <person name="Gajdeczka M.T."/>
            <person name="Anike F."/>
            <person name="Vuek A."/>
            <person name="Anishchenko I.M."/>
            <person name="Voigt K."/>
            <person name="de Hoog G.S."/>
            <person name="Smith M.E."/>
            <person name="Heitman J."/>
            <person name="Vilgalys R."/>
            <person name="Stajich J.E."/>
        </authorList>
    </citation>
    <scope>NUCLEOTIDE SEQUENCE [LARGE SCALE GENOMIC DNA]</scope>
    <source>
        <strain evidence="1 2">CBS 357.93</strain>
    </source>
</reference>
<keyword evidence="2" id="KW-1185">Reference proteome</keyword>
<dbReference type="Proteomes" id="UP000252139">
    <property type="component" value="Unassembled WGS sequence"/>
</dbReference>
<dbReference type="EMBL" id="PJQL01003151">
    <property type="protein sequence ID" value="RCH82102.1"/>
    <property type="molecule type" value="Genomic_DNA"/>
</dbReference>
<name>A0A367IWR7_RHIAZ</name>
<comment type="caution">
    <text evidence="1">The sequence shown here is derived from an EMBL/GenBank/DDBJ whole genome shotgun (WGS) entry which is preliminary data.</text>
</comment>
<evidence type="ECO:0000313" key="1">
    <source>
        <dbReference type="EMBL" id="RCH82102.1"/>
    </source>
</evidence>
<accession>A0A367IWR7</accession>